<proteinExistence type="predicted"/>
<accession>A0A7W7W619</accession>
<keyword evidence="4" id="KW-1185">Reference proteome</keyword>
<reference evidence="3 4" key="1">
    <citation type="submission" date="2020-08" db="EMBL/GenBank/DDBJ databases">
        <title>Sequencing the genomes of 1000 actinobacteria strains.</title>
        <authorList>
            <person name="Klenk H.-P."/>
        </authorList>
    </citation>
    <scope>NUCLEOTIDE SEQUENCE [LARGE SCALE GENOMIC DNA]</scope>
    <source>
        <strain evidence="3 4">DSM 102030</strain>
    </source>
</reference>
<keyword evidence="2" id="KW-0472">Membrane</keyword>
<evidence type="ECO:0000256" key="2">
    <source>
        <dbReference type="SAM" id="Phobius"/>
    </source>
</evidence>
<dbReference type="RefSeq" id="WP_184582475.1">
    <property type="nucleotide sequence ID" value="NZ_JACHJT010000001.1"/>
</dbReference>
<feature type="transmembrane region" description="Helical" evidence="2">
    <location>
        <begin position="84"/>
        <end position="109"/>
    </location>
</feature>
<evidence type="ECO:0000313" key="3">
    <source>
        <dbReference type="EMBL" id="MBB4934425.1"/>
    </source>
</evidence>
<dbReference type="Pfam" id="PF18895">
    <property type="entry name" value="T4SS_pilin"/>
    <property type="match status" value="1"/>
</dbReference>
<dbReference type="EMBL" id="JACHJT010000001">
    <property type="protein sequence ID" value="MBB4934425.1"/>
    <property type="molecule type" value="Genomic_DNA"/>
</dbReference>
<keyword evidence="2" id="KW-1133">Transmembrane helix</keyword>
<evidence type="ECO:0000313" key="4">
    <source>
        <dbReference type="Proteomes" id="UP000523007"/>
    </source>
</evidence>
<keyword evidence="2" id="KW-0812">Transmembrane</keyword>
<name>A0A7W7W619_9ACTN</name>
<evidence type="ECO:0000256" key="1">
    <source>
        <dbReference type="SAM" id="MobiDB-lite"/>
    </source>
</evidence>
<sequence>MRGQPDPVLAVVAMVLVLVVGDSPALAQSVDESGVEELVDVVGRIRTVIVALAAALATLFATIAGIRWLLAGGDPSEIDRAKRALVGAAIGYGIAILATVLMGILEYIVGEPPDTEDTSEDEDASEEEGD</sequence>
<feature type="region of interest" description="Disordered" evidence="1">
    <location>
        <begin position="111"/>
        <end position="130"/>
    </location>
</feature>
<feature type="transmembrane region" description="Helical" evidence="2">
    <location>
        <begin position="51"/>
        <end position="72"/>
    </location>
</feature>
<gene>
    <name evidence="3" type="ORF">F4561_005245</name>
</gene>
<comment type="caution">
    <text evidence="3">The sequence shown here is derived from an EMBL/GenBank/DDBJ whole genome shotgun (WGS) entry which is preliminary data.</text>
</comment>
<organism evidence="3 4">
    <name type="scientific">Lipingzhangella halophila</name>
    <dbReference type="NCBI Taxonomy" id="1783352"/>
    <lineage>
        <taxon>Bacteria</taxon>
        <taxon>Bacillati</taxon>
        <taxon>Actinomycetota</taxon>
        <taxon>Actinomycetes</taxon>
        <taxon>Streptosporangiales</taxon>
        <taxon>Nocardiopsidaceae</taxon>
        <taxon>Lipingzhangella</taxon>
    </lineage>
</organism>
<dbReference type="InterPro" id="IPR043993">
    <property type="entry name" value="T4SS_pilin"/>
</dbReference>
<feature type="compositionally biased region" description="Acidic residues" evidence="1">
    <location>
        <begin position="113"/>
        <end position="130"/>
    </location>
</feature>
<dbReference type="Proteomes" id="UP000523007">
    <property type="component" value="Unassembled WGS sequence"/>
</dbReference>
<dbReference type="AlphaFoldDB" id="A0A7W7W619"/>
<protein>
    <submittedName>
        <fullName evidence="3">Succinate dehydrogenase/fumarate reductase cytochrome b subunit</fullName>
    </submittedName>
</protein>